<protein>
    <submittedName>
        <fullName evidence="2">Uncharacterized protein</fullName>
    </submittedName>
</protein>
<gene>
    <name evidence="2" type="ORF">H2O64_22645</name>
</gene>
<comment type="caution">
    <text evidence="2">The sequence shown here is derived from an EMBL/GenBank/DDBJ whole genome shotgun (WGS) entry which is preliminary data.</text>
</comment>
<feature type="region of interest" description="Disordered" evidence="1">
    <location>
        <begin position="696"/>
        <end position="723"/>
    </location>
</feature>
<proteinExistence type="predicted"/>
<evidence type="ECO:0000313" key="3">
    <source>
        <dbReference type="Proteomes" id="UP000619238"/>
    </source>
</evidence>
<sequence length="898" mass="101619">MKVDPQFQITKDDNVTVAFYSELMSNYFPESAIDAGESICSLMVAPEQPFIFCLDKEGRLQGILRSEGSASGWVKMMFSEGKVASFELEYNVDEDYFQLAKVEDNKVWISDEIPLDSTQFATLDKSISWSSIEASNASEIINKVSIGVEHVLFATETKNKDANYYVAELDDLDPKPYTLPENGMKITQFELGNFQYNAGVFLLYDIGKERSFIFQSFPDAKYDKTTKIRFESDEFINCFTLVESDDANDIVYAAGTQIHQYITAIESNDFEVNTLPGKLGNIKKIAAARNEDEHSVWSLNENGLHYQTNHFFDQKTQTFIDDKWTQPIVMVKDADQFSCVKGNGIRNQLFAISTKHGSELTRLWQDKVTTLWNTHTLTVQAIDGLKEVESYSAHIRFNSKAMKTFQGLNVRLSADSNLFVYVNSKSYHIGPDHEVDIPLNVLAEFTVICPVKDIATSKIYINADFLKETQAINLKGKVLERLEEKLTKANGLGEITDQNGKRLVAEGTDPKVLESAEEGIKQMLSLAKTMENDSNAPLQRTSFSIGNTNGEIQRRGIPKNYSLLNEGLTLGDFLHSVWDGAKQAVEFIVEKVKTGIQFVIKIGEQVFNWIVTTIREVGSFIQKIFDAIKVFFKDLFDLLAFLFDWDAIVETKKAFKDFTNEAILCLKDEIGNIKDFVDKTLDEQIGKFSPELVDIPDTLSKVDPSEPSEKSEADPRSNWLNSKKDYLHDSSQKPLKERIPTEFSSVFEKFMKDLKEILVKSGEGFKLQMDIIFDGFKKMIKGEMQFIDFLKLLLQKLAGLSLFLVKQLMDLIFISLEALINVALVGLNKAWEIPLITELYKSITKSDELTFLDVMCLFVAIPTTVLYKIGFGKAPFGEGTTKEEFVKRGSTIFQLNLN</sequence>
<feature type="compositionally biased region" description="Basic and acidic residues" evidence="1">
    <location>
        <begin position="703"/>
        <end position="715"/>
    </location>
</feature>
<evidence type="ECO:0000313" key="2">
    <source>
        <dbReference type="EMBL" id="MBC8757487.1"/>
    </source>
</evidence>
<evidence type="ECO:0000256" key="1">
    <source>
        <dbReference type="SAM" id="MobiDB-lite"/>
    </source>
</evidence>
<organism evidence="2 3">
    <name type="scientific">Kordia aestuariivivens</name>
    <dbReference type="NCBI Taxonomy" id="2759037"/>
    <lineage>
        <taxon>Bacteria</taxon>
        <taxon>Pseudomonadati</taxon>
        <taxon>Bacteroidota</taxon>
        <taxon>Flavobacteriia</taxon>
        <taxon>Flavobacteriales</taxon>
        <taxon>Flavobacteriaceae</taxon>
        <taxon>Kordia</taxon>
    </lineage>
</organism>
<name>A0ABR7QFY5_9FLAO</name>
<dbReference type="RefSeq" id="WP_187564530.1">
    <property type="nucleotide sequence ID" value="NZ_JACGWS010000021.1"/>
</dbReference>
<dbReference type="EMBL" id="JACGWS010000021">
    <property type="protein sequence ID" value="MBC8757487.1"/>
    <property type="molecule type" value="Genomic_DNA"/>
</dbReference>
<accession>A0ABR7QFY5</accession>
<dbReference type="Proteomes" id="UP000619238">
    <property type="component" value="Unassembled WGS sequence"/>
</dbReference>
<keyword evidence="3" id="KW-1185">Reference proteome</keyword>
<reference evidence="2 3" key="1">
    <citation type="submission" date="2020-07" db="EMBL/GenBank/DDBJ databases">
        <title>Description of Kordia aestuariivivens sp. nov., isolated from a tidal flat.</title>
        <authorList>
            <person name="Park S."/>
            <person name="Yoon J.-H."/>
        </authorList>
    </citation>
    <scope>NUCLEOTIDE SEQUENCE [LARGE SCALE GENOMIC DNA]</scope>
    <source>
        <strain evidence="2 3">YSTF-M3</strain>
    </source>
</reference>